<dbReference type="AlphaFoldDB" id="A0A4U2Y8V0"/>
<name>A0A4U2Y8V0_9BACL</name>
<organism evidence="1 2">
    <name type="scientific">Brevibacillus antibioticus</name>
    <dbReference type="NCBI Taxonomy" id="2570228"/>
    <lineage>
        <taxon>Bacteria</taxon>
        <taxon>Bacillati</taxon>
        <taxon>Bacillota</taxon>
        <taxon>Bacilli</taxon>
        <taxon>Bacillales</taxon>
        <taxon>Paenibacillaceae</taxon>
        <taxon>Brevibacillus</taxon>
    </lineage>
</organism>
<accession>A0A4U2Y8V0</accession>
<dbReference type="OrthoDB" id="2986774at2"/>
<comment type="caution">
    <text evidence="1">The sequence shown here is derived from an EMBL/GenBank/DDBJ whole genome shotgun (WGS) entry which is preliminary data.</text>
</comment>
<reference evidence="1 2" key="1">
    <citation type="submission" date="2019-04" db="EMBL/GenBank/DDBJ databases">
        <title>Whole genome sequencing of Brevibacillus sp. TGS2-1.</title>
        <authorList>
            <person name="Choi A."/>
        </authorList>
    </citation>
    <scope>NUCLEOTIDE SEQUENCE [LARGE SCALE GENOMIC DNA]</scope>
    <source>
        <strain evidence="1 2">TGS2-1</strain>
    </source>
</reference>
<dbReference type="Proteomes" id="UP000307841">
    <property type="component" value="Unassembled WGS sequence"/>
</dbReference>
<dbReference type="RefSeq" id="WP_142495170.1">
    <property type="nucleotide sequence ID" value="NZ_SZNK01000001.1"/>
</dbReference>
<protein>
    <submittedName>
        <fullName evidence="1">Uncharacterized protein</fullName>
    </submittedName>
</protein>
<proteinExistence type="predicted"/>
<dbReference type="EMBL" id="SZNK01000001">
    <property type="protein sequence ID" value="TKI57096.1"/>
    <property type="molecule type" value="Genomic_DNA"/>
</dbReference>
<evidence type="ECO:0000313" key="2">
    <source>
        <dbReference type="Proteomes" id="UP000307841"/>
    </source>
</evidence>
<keyword evidence="2" id="KW-1185">Reference proteome</keyword>
<evidence type="ECO:0000313" key="1">
    <source>
        <dbReference type="EMBL" id="TKI57096.1"/>
    </source>
</evidence>
<gene>
    <name evidence="1" type="ORF">E8L90_17395</name>
</gene>
<sequence>MTPDMYYARLVFFVTNDYDLDIEEEQCLFQTDSIVCKVKIDRRMENVKVIFSYGAFSTEEIAKQEGEKLFYNVKKEFIRRGIPINISGGLRILDTLQTSFDTGGLTKVGLANIHLRIPELVNTTVENETLGLRIYQLDKEISEVKFISQSIQLKVKVKFPDIKLEDFKDNEKLKIAYSLLNSSNAINDIRASFLLKVSSIESLVPEDEYKDTNYCDVINQINKMITMKNIKVELPDNELEGIIQKVKGSVGALKKKSIGDKCRDLIQHCNIQKQYKNMDVFAFFNDCYKLRSEFVHTGTFRNEDDETKKIRNMEIYLSELNSLVLDILDYYEKNII</sequence>